<evidence type="ECO:0000256" key="2">
    <source>
        <dbReference type="ARBA" id="ARBA00022490"/>
    </source>
</evidence>
<dbReference type="OrthoDB" id="9807019at2"/>
<dbReference type="GO" id="GO:0005524">
    <property type="term" value="F:ATP binding"/>
    <property type="evidence" value="ECO:0007669"/>
    <property type="project" value="UniProtKB-UniRule"/>
</dbReference>
<evidence type="ECO:0000256" key="11">
    <source>
        <dbReference type="RuleBase" id="RU004227"/>
    </source>
</evidence>
<evidence type="ECO:0000259" key="12">
    <source>
        <dbReference type="SMART" id="SM00382"/>
    </source>
</evidence>
<feature type="domain" description="AAA+ ATPase" evidence="12">
    <location>
        <begin position="144"/>
        <end position="279"/>
    </location>
</feature>
<feature type="binding site" evidence="8">
    <location>
        <position position="159"/>
    </location>
    <ligand>
        <name>ATP</name>
        <dbReference type="ChEBI" id="CHEBI:30616"/>
    </ligand>
</feature>
<dbReference type="SUPFAM" id="SSF52540">
    <property type="entry name" value="P-loop containing nucleoside triphosphate hydrolases"/>
    <property type="match status" value="1"/>
</dbReference>
<comment type="subunit">
    <text evidence="8">Oligomerizes as a right-handed, spiral filament on DNA at oriC.</text>
</comment>
<comment type="function">
    <text evidence="8 10">Plays an essential role in the initiation and regulation of chromosomal replication. ATP-DnaA binds to the origin of replication (oriC) to initiate formation of the DNA replication initiation complex once per cell cycle. Binds the DnaA box (a 9 base pair repeat at the origin) and separates the double-stranded (ds)DNA. Forms a right-handed helical filament on oriC DNA; dsDNA binds to the exterior of the filament while single-stranded (ss)DNA is stabiized in the filament's interior. The ATP-DnaA-oriC complex binds and stabilizes one strand of the AT-rich DNA unwinding element (DUE), permitting loading of DNA polymerase. After initiation quickly degrades to an ADP-DnaA complex that is not apt for DNA replication. Binds acidic phospholipids.</text>
</comment>
<dbReference type="Pfam" id="PF00308">
    <property type="entry name" value="Bac_DnaA"/>
    <property type="match status" value="1"/>
</dbReference>
<accession>A0A448ZWT6</accession>
<feature type="binding site" evidence="8">
    <location>
        <position position="157"/>
    </location>
    <ligand>
        <name>ATP</name>
        <dbReference type="ChEBI" id="CHEBI:30616"/>
    </ligand>
</feature>
<dbReference type="Gene3D" id="1.10.1750.10">
    <property type="match status" value="1"/>
</dbReference>
<dbReference type="InterPro" id="IPR013159">
    <property type="entry name" value="DnaA_C"/>
</dbReference>
<comment type="domain">
    <text evidence="8">Domain I is involved in oligomerization and binding regulators, domain II is flexibile and of varying length in different bacteria, domain III forms the AAA+ region, while domain IV binds dsDNA.</text>
</comment>
<dbReference type="InterPro" id="IPR001957">
    <property type="entry name" value="Chromosome_initiator_DnaA"/>
</dbReference>
<keyword evidence="3 8" id="KW-0235">DNA replication</keyword>
<name>A0A448ZWT6_METOS</name>
<evidence type="ECO:0000259" key="13">
    <source>
        <dbReference type="SMART" id="SM00760"/>
    </source>
</evidence>
<evidence type="ECO:0000256" key="3">
    <source>
        <dbReference type="ARBA" id="ARBA00022705"/>
    </source>
</evidence>
<dbReference type="GO" id="GO:0006270">
    <property type="term" value="P:DNA replication initiation"/>
    <property type="evidence" value="ECO:0007669"/>
    <property type="project" value="UniProtKB-UniRule"/>
</dbReference>
<dbReference type="SMART" id="SM00382">
    <property type="entry name" value="AAA"/>
    <property type="match status" value="1"/>
</dbReference>
<keyword evidence="4 8" id="KW-0547">Nucleotide-binding</keyword>
<comment type="caution">
    <text evidence="8">Lacks conserved residue(s) required for the propagation of feature annotation.</text>
</comment>
<dbReference type="CDD" id="cd06571">
    <property type="entry name" value="Bac_DnaA_C"/>
    <property type="match status" value="1"/>
</dbReference>
<sequence length="453" mass="52337">MINDEKEEKLLDLKLNNMAFKNELKNNIGDEVIFEQLFATIEIVHKEANTIYILVPATFKDIIKSRYHDLISRLIKNILGKQNNVIYITHLDELKYLEVISDEKNNQKKTNIRSDLTFENYASGKFNDLVLKAAKTVYQSNDVIFSPLFIYGGSGLGKTHILHAIGNQLLEKGKTCFYVNPDELTRKLVEQLRNRNQEEINKIVDELTSYDCLMFDDIQQYANKESTLSVLFNIINTMITNKKQIILCADKKPEDLGGFEQRFITRFNGGLIVNILNPEMDDVISILKFKLRVNNINPMLWDDESIKFVARNFSSSIRAIEGAINRIILFSQGDEQFSYDIENIKTIFKSMSQVKESITPEKIIEIVAKYYKINKNRIVAKTRKEEVVMARRLAMWFIKNNFNFSLEEIGKMFGNQTHSTVIVSISWIDKNIKTNSSLKVAVENIKDNLSKIL</sequence>
<evidence type="ECO:0000313" key="15">
    <source>
        <dbReference type="Proteomes" id="UP000290482"/>
    </source>
</evidence>
<dbReference type="InterPro" id="IPR020591">
    <property type="entry name" value="Chromosome_initiator_DnaA-like"/>
</dbReference>
<evidence type="ECO:0000256" key="10">
    <source>
        <dbReference type="RuleBase" id="RU000577"/>
    </source>
</evidence>
<keyword evidence="2 8" id="KW-0963">Cytoplasm</keyword>
<dbReference type="SUPFAM" id="SSF48295">
    <property type="entry name" value="TrpR-like"/>
    <property type="match status" value="1"/>
</dbReference>
<dbReference type="InterPro" id="IPR003593">
    <property type="entry name" value="AAA+_ATPase"/>
</dbReference>
<protein>
    <recommendedName>
        <fullName evidence="8 9">Chromosomal replication initiator protein DnaA</fullName>
    </recommendedName>
</protein>
<dbReference type="Pfam" id="PF08299">
    <property type="entry name" value="Bac_DnaA_C"/>
    <property type="match status" value="1"/>
</dbReference>
<feature type="domain" description="Chromosomal replication initiator DnaA C-terminal" evidence="13">
    <location>
        <begin position="359"/>
        <end position="428"/>
    </location>
</feature>
<feature type="region of interest" description="Domain IV, binds dsDNA" evidence="8">
    <location>
        <begin position="332"/>
        <end position="453"/>
    </location>
</feature>
<evidence type="ECO:0000256" key="1">
    <source>
        <dbReference type="ARBA" id="ARBA00006583"/>
    </source>
</evidence>
<dbReference type="NCBIfam" id="NF001154">
    <property type="entry name" value="PRK00149.3-3"/>
    <property type="match status" value="1"/>
</dbReference>
<comment type="similarity">
    <text evidence="1 8 11">Belongs to the DnaA family.</text>
</comment>
<dbReference type="Gene3D" id="3.40.50.300">
    <property type="entry name" value="P-loop containing nucleotide triphosphate hydrolases"/>
    <property type="match status" value="1"/>
</dbReference>
<evidence type="ECO:0000256" key="9">
    <source>
        <dbReference type="NCBIfam" id="TIGR00362"/>
    </source>
</evidence>
<dbReference type="GO" id="GO:0005886">
    <property type="term" value="C:plasma membrane"/>
    <property type="evidence" value="ECO:0007669"/>
    <property type="project" value="TreeGrafter"/>
</dbReference>
<dbReference type="GO" id="GO:0006275">
    <property type="term" value="P:regulation of DNA replication"/>
    <property type="evidence" value="ECO:0007669"/>
    <property type="project" value="UniProtKB-UniRule"/>
</dbReference>
<feature type="binding site" evidence="8">
    <location>
        <position position="158"/>
    </location>
    <ligand>
        <name>ATP</name>
        <dbReference type="ChEBI" id="CHEBI:30616"/>
    </ligand>
</feature>
<dbReference type="PRINTS" id="PR00051">
    <property type="entry name" value="DNAA"/>
</dbReference>
<dbReference type="PANTHER" id="PTHR30050:SF2">
    <property type="entry name" value="CHROMOSOMAL REPLICATION INITIATOR PROTEIN DNAA"/>
    <property type="match status" value="1"/>
</dbReference>
<comment type="subcellular location">
    <subcellularLocation>
        <location evidence="8">Cytoplasm</location>
    </subcellularLocation>
</comment>
<dbReference type="Gene3D" id="3.30.300.180">
    <property type="match status" value="1"/>
</dbReference>
<dbReference type="InterPro" id="IPR013317">
    <property type="entry name" value="DnaA_dom"/>
</dbReference>
<dbReference type="HAMAP" id="MF_00377">
    <property type="entry name" value="DnaA_bact"/>
    <property type="match status" value="1"/>
</dbReference>
<dbReference type="InterPro" id="IPR038454">
    <property type="entry name" value="DnaA_N_sf"/>
</dbReference>
<keyword evidence="7 8" id="KW-0238">DNA-binding</keyword>
<dbReference type="GO" id="GO:0003688">
    <property type="term" value="F:DNA replication origin binding"/>
    <property type="evidence" value="ECO:0007669"/>
    <property type="project" value="UniProtKB-UniRule"/>
</dbReference>
<evidence type="ECO:0000313" key="14">
    <source>
        <dbReference type="EMBL" id="VEU55716.1"/>
    </source>
</evidence>
<gene>
    <name evidence="8 14" type="primary">dnaA</name>
    <name evidence="14" type="ORF">NCTC10112_00378</name>
</gene>
<dbReference type="InterPro" id="IPR027417">
    <property type="entry name" value="P-loop_NTPase"/>
</dbReference>
<dbReference type="CDD" id="cd00009">
    <property type="entry name" value="AAA"/>
    <property type="match status" value="1"/>
</dbReference>
<keyword evidence="15" id="KW-1185">Reference proteome</keyword>
<dbReference type="RefSeq" id="WP_022936021.1">
    <property type="nucleotide sequence ID" value="NZ_LR214940.1"/>
</dbReference>
<keyword evidence="6 8" id="KW-0446">Lipid-binding</keyword>
<evidence type="ECO:0000256" key="6">
    <source>
        <dbReference type="ARBA" id="ARBA00023121"/>
    </source>
</evidence>
<evidence type="ECO:0000256" key="8">
    <source>
        <dbReference type="HAMAP-Rule" id="MF_00377"/>
    </source>
</evidence>
<evidence type="ECO:0000256" key="5">
    <source>
        <dbReference type="ARBA" id="ARBA00022840"/>
    </source>
</evidence>
<dbReference type="GO" id="GO:0008289">
    <property type="term" value="F:lipid binding"/>
    <property type="evidence" value="ECO:0007669"/>
    <property type="project" value="UniProtKB-KW"/>
</dbReference>
<evidence type="ECO:0000256" key="7">
    <source>
        <dbReference type="ARBA" id="ARBA00023125"/>
    </source>
</evidence>
<evidence type="ECO:0000256" key="4">
    <source>
        <dbReference type="ARBA" id="ARBA00022741"/>
    </source>
</evidence>
<feature type="region of interest" description="Domain I, interacts with DnaA modulators" evidence="8">
    <location>
        <begin position="1"/>
        <end position="106"/>
    </location>
</feature>
<dbReference type="Gene3D" id="1.10.8.60">
    <property type="match status" value="1"/>
</dbReference>
<keyword evidence="5 8" id="KW-0067">ATP-binding</keyword>
<organism evidence="14 15">
    <name type="scientific">Metamycoplasma orale</name>
    <name type="common">Mycoplasma orale</name>
    <dbReference type="NCBI Taxonomy" id="2121"/>
    <lineage>
        <taxon>Bacteria</taxon>
        <taxon>Bacillati</taxon>
        <taxon>Mycoplasmatota</taxon>
        <taxon>Mycoplasmoidales</taxon>
        <taxon>Metamycoplasmataceae</taxon>
        <taxon>Metamycoplasma</taxon>
    </lineage>
</organism>
<dbReference type="KEGG" id="mob:NCTC10112_00378"/>
<reference evidence="14 15" key="1">
    <citation type="submission" date="2019-01" db="EMBL/GenBank/DDBJ databases">
        <authorList>
            <consortium name="Pathogen Informatics"/>
        </authorList>
    </citation>
    <scope>NUCLEOTIDE SEQUENCE [LARGE SCALE GENOMIC DNA]</scope>
    <source>
        <strain evidence="14 15">NCTC10112</strain>
    </source>
</reference>
<dbReference type="NCBIfam" id="TIGR00362">
    <property type="entry name" value="DnaA"/>
    <property type="match status" value="1"/>
</dbReference>
<proteinExistence type="inferred from homology"/>
<dbReference type="PANTHER" id="PTHR30050">
    <property type="entry name" value="CHROMOSOMAL REPLICATION INITIATOR PROTEIN DNAA"/>
    <property type="match status" value="1"/>
</dbReference>
<dbReference type="Proteomes" id="UP000290482">
    <property type="component" value="Chromosome"/>
</dbReference>
<dbReference type="EMBL" id="LR214940">
    <property type="protein sequence ID" value="VEU55716.1"/>
    <property type="molecule type" value="Genomic_DNA"/>
</dbReference>
<dbReference type="GO" id="GO:0005737">
    <property type="term" value="C:cytoplasm"/>
    <property type="evidence" value="ECO:0007669"/>
    <property type="project" value="UniProtKB-SubCell"/>
</dbReference>
<dbReference type="SMART" id="SM00760">
    <property type="entry name" value="Bac_DnaA_C"/>
    <property type="match status" value="1"/>
</dbReference>
<dbReference type="AlphaFoldDB" id="A0A448ZWT6"/>
<feature type="binding site" evidence="8">
    <location>
        <position position="155"/>
    </location>
    <ligand>
        <name>ATP</name>
        <dbReference type="ChEBI" id="CHEBI:30616"/>
    </ligand>
</feature>
<dbReference type="InterPro" id="IPR010921">
    <property type="entry name" value="Trp_repressor/repl_initiator"/>
</dbReference>